<evidence type="ECO:0000313" key="2">
    <source>
        <dbReference type="Proteomes" id="UP001164959"/>
    </source>
</evidence>
<organism evidence="1 2">
    <name type="scientific">Streptomyces endophytica</name>
    <dbReference type="NCBI Taxonomy" id="2991496"/>
    <lineage>
        <taxon>Bacteria</taxon>
        <taxon>Bacillati</taxon>
        <taxon>Actinomycetota</taxon>
        <taxon>Actinomycetes</taxon>
        <taxon>Kitasatosporales</taxon>
        <taxon>Streptomycetaceae</taxon>
        <taxon>Streptomyces</taxon>
    </lineage>
</organism>
<name>A0ABY6PBV6_9ACTN</name>
<dbReference type="RefSeq" id="WP_265362655.1">
    <property type="nucleotide sequence ID" value="NZ_CP110636.1"/>
</dbReference>
<accession>A0ABY6PBV6</accession>
<keyword evidence="2" id="KW-1185">Reference proteome</keyword>
<dbReference type="Proteomes" id="UP001164959">
    <property type="component" value="Chromosome"/>
</dbReference>
<gene>
    <name evidence="1" type="ORF">OJ254_14425</name>
</gene>
<proteinExistence type="predicted"/>
<reference evidence="1" key="1">
    <citation type="submission" date="2022-11" db="EMBL/GenBank/DDBJ databases">
        <title>Identification and genomic analyses of a novel endophytic actinobacterium Streptomyces endophytica sp. nov. with potential for biocontrol of Yam anthracnose.</title>
        <authorList>
            <person name="Huang X."/>
        </authorList>
    </citation>
    <scope>NUCLEOTIDE SEQUENCE</scope>
    <source>
        <strain evidence="1">HNM0140</strain>
    </source>
</reference>
<dbReference type="EMBL" id="CP110636">
    <property type="protein sequence ID" value="UZJ31294.1"/>
    <property type="molecule type" value="Genomic_DNA"/>
</dbReference>
<evidence type="ECO:0000313" key="1">
    <source>
        <dbReference type="EMBL" id="UZJ31294.1"/>
    </source>
</evidence>
<protein>
    <submittedName>
        <fullName evidence="1">Uncharacterized protein</fullName>
    </submittedName>
</protein>
<sequence>MAALVYFKKSVEDADVVVYSFGEDASEMTRQLIVDKGNRRTRSGDGNIDYAFLKASRKINAVYEQTCEWPDRGMSAS</sequence>